<protein>
    <submittedName>
        <fullName evidence="1">Uncharacterized protein</fullName>
    </submittedName>
</protein>
<sequence>MQVEAIYHQGRLEFILPVKLRSGRIPLVVQVPDEAVIKDTYYQPQPTYQLPPEVLALALVMEEKLDQIRNAPPPNDADLPSLTAKQLERIEAFSLRDEIRSWH</sequence>
<accession>A0AA51MSL0</accession>
<dbReference type="RefSeq" id="WP_308872400.1">
    <property type="nucleotide sequence ID" value="NZ_CP133217.1"/>
</dbReference>
<organism evidence="1">
    <name type="scientific">Thiothrix subterranea</name>
    <dbReference type="NCBI Taxonomy" id="2735563"/>
    <lineage>
        <taxon>Bacteria</taxon>
        <taxon>Pseudomonadati</taxon>
        <taxon>Pseudomonadota</taxon>
        <taxon>Gammaproteobacteria</taxon>
        <taxon>Thiotrichales</taxon>
        <taxon>Thiotrichaceae</taxon>
        <taxon>Thiothrix</taxon>
    </lineage>
</organism>
<gene>
    <name evidence="1" type="ORF">RCG00_09455</name>
</gene>
<dbReference type="Proteomes" id="UP001229862">
    <property type="component" value="Chromosome"/>
</dbReference>
<reference evidence="1" key="1">
    <citation type="submission" date="2023-08" db="EMBL/GenBank/DDBJ databases">
        <title>New molecular markers tilS and rpoB for phylogenetic and monitoring studies of the genus Thiothrix biodiversity.</title>
        <authorList>
            <person name="Ravin N.V."/>
            <person name="Smolyakov D."/>
            <person name="Markov N.D."/>
            <person name="Beletsky A.V."/>
            <person name="Mardanov A.V."/>
            <person name="Rudenko T.S."/>
            <person name="Grabovich M.Y."/>
        </authorList>
    </citation>
    <scope>NUCLEOTIDE SEQUENCE</scope>
    <source>
        <strain evidence="1">DNT52</strain>
    </source>
</reference>
<evidence type="ECO:0000313" key="1">
    <source>
        <dbReference type="EMBL" id="WML88586.1"/>
    </source>
</evidence>
<dbReference type="EMBL" id="CP133217">
    <property type="protein sequence ID" value="WML88586.1"/>
    <property type="molecule type" value="Genomic_DNA"/>
</dbReference>
<proteinExistence type="predicted"/>
<name>A0AA51MSL0_9GAMM</name>
<dbReference type="AlphaFoldDB" id="A0AA51MSL0"/>